<keyword evidence="1" id="KW-0812">Transmembrane</keyword>
<feature type="transmembrane region" description="Helical" evidence="1">
    <location>
        <begin position="40"/>
        <end position="59"/>
    </location>
</feature>
<protein>
    <submittedName>
        <fullName evidence="2">Uncharacterized protein</fullName>
    </submittedName>
</protein>
<sequence length="155" mass="17138">MRVAWANRARVNCGQPDKERIQDAAGLSTQVDLQRVHAKLTGNVIVLFFVFGASALFTGRKRARRSRSLVVDGGYLNTTLRESTVVDLIPRCDPSFELGACSGSVWGSVRGGSVLGTKAVCFRLSYVTPCVKHALAWRLRVRLRPSWLPAPERVR</sequence>
<keyword evidence="1" id="KW-0472">Membrane</keyword>
<keyword evidence="1" id="KW-1133">Transmembrane helix</keyword>
<organism evidence="2 3">
    <name type="scientific">Mycena alexandri</name>
    <dbReference type="NCBI Taxonomy" id="1745969"/>
    <lineage>
        <taxon>Eukaryota</taxon>
        <taxon>Fungi</taxon>
        <taxon>Dikarya</taxon>
        <taxon>Basidiomycota</taxon>
        <taxon>Agaricomycotina</taxon>
        <taxon>Agaricomycetes</taxon>
        <taxon>Agaricomycetidae</taxon>
        <taxon>Agaricales</taxon>
        <taxon>Marasmiineae</taxon>
        <taxon>Mycenaceae</taxon>
        <taxon>Mycena</taxon>
    </lineage>
</organism>
<dbReference type="AlphaFoldDB" id="A0AAD6XH15"/>
<gene>
    <name evidence="2" type="ORF">C8F04DRAFT_21996</name>
</gene>
<reference evidence="2" key="1">
    <citation type="submission" date="2023-03" db="EMBL/GenBank/DDBJ databases">
        <title>Massive genome expansion in bonnet fungi (Mycena s.s.) driven by repeated elements and novel gene families across ecological guilds.</title>
        <authorList>
            <consortium name="Lawrence Berkeley National Laboratory"/>
            <person name="Harder C.B."/>
            <person name="Miyauchi S."/>
            <person name="Viragh M."/>
            <person name="Kuo A."/>
            <person name="Thoen E."/>
            <person name="Andreopoulos B."/>
            <person name="Lu D."/>
            <person name="Skrede I."/>
            <person name="Drula E."/>
            <person name="Henrissat B."/>
            <person name="Morin E."/>
            <person name="Kohler A."/>
            <person name="Barry K."/>
            <person name="LaButti K."/>
            <person name="Morin E."/>
            <person name="Salamov A."/>
            <person name="Lipzen A."/>
            <person name="Mereny Z."/>
            <person name="Hegedus B."/>
            <person name="Baldrian P."/>
            <person name="Stursova M."/>
            <person name="Weitz H."/>
            <person name="Taylor A."/>
            <person name="Grigoriev I.V."/>
            <person name="Nagy L.G."/>
            <person name="Martin F."/>
            <person name="Kauserud H."/>
        </authorList>
    </citation>
    <scope>NUCLEOTIDE SEQUENCE</scope>
    <source>
        <strain evidence="2">CBHHK200</strain>
    </source>
</reference>
<evidence type="ECO:0000313" key="3">
    <source>
        <dbReference type="Proteomes" id="UP001218188"/>
    </source>
</evidence>
<proteinExistence type="predicted"/>
<dbReference type="EMBL" id="JARJCM010000001">
    <property type="protein sequence ID" value="KAJ7047780.1"/>
    <property type="molecule type" value="Genomic_DNA"/>
</dbReference>
<keyword evidence="3" id="KW-1185">Reference proteome</keyword>
<dbReference type="Proteomes" id="UP001218188">
    <property type="component" value="Unassembled WGS sequence"/>
</dbReference>
<name>A0AAD6XH15_9AGAR</name>
<evidence type="ECO:0000256" key="1">
    <source>
        <dbReference type="SAM" id="Phobius"/>
    </source>
</evidence>
<evidence type="ECO:0000313" key="2">
    <source>
        <dbReference type="EMBL" id="KAJ7047780.1"/>
    </source>
</evidence>
<accession>A0AAD6XH15</accession>
<comment type="caution">
    <text evidence="2">The sequence shown here is derived from an EMBL/GenBank/DDBJ whole genome shotgun (WGS) entry which is preliminary data.</text>
</comment>